<comment type="catalytic activity">
    <reaction evidence="6">
        <text>Couples ATP hydrolysis with the unwinding of duplex DNA by translocating in the 3'-5' direction.</text>
        <dbReference type="EC" id="5.6.2.4"/>
    </reaction>
</comment>
<accession>A0ABR8LPY1</accession>
<evidence type="ECO:0000313" key="11">
    <source>
        <dbReference type="EMBL" id="MBD3587370.1"/>
    </source>
</evidence>
<evidence type="ECO:0000256" key="1">
    <source>
        <dbReference type="ARBA" id="ARBA00022741"/>
    </source>
</evidence>
<protein>
    <recommendedName>
        <fullName evidence="7">DNA 3'-5' helicase</fullName>
        <ecNumber evidence="7">5.6.2.4</ecNumber>
    </recommendedName>
</protein>
<keyword evidence="12" id="KW-1185">Reference proteome</keyword>
<evidence type="ECO:0000256" key="9">
    <source>
        <dbReference type="PROSITE-ProRule" id="PRU00560"/>
    </source>
</evidence>
<comment type="catalytic activity">
    <reaction evidence="8">
        <text>ATP + H2O = ADP + phosphate + H(+)</text>
        <dbReference type="Rhea" id="RHEA:13065"/>
        <dbReference type="ChEBI" id="CHEBI:15377"/>
        <dbReference type="ChEBI" id="CHEBI:15378"/>
        <dbReference type="ChEBI" id="CHEBI:30616"/>
        <dbReference type="ChEBI" id="CHEBI:43474"/>
        <dbReference type="ChEBI" id="CHEBI:456216"/>
        <dbReference type="EC" id="5.6.2.4"/>
    </reaction>
</comment>
<dbReference type="Pfam" id="PF00580">
    <property type="entry name" value="UvrD-helicase"/>
    <property type="match status" value="2"/>
</dbReference>
<evidence type="ECO:0000313" key="12">
    <source>
        <dbReference type="Proteomes" id="UP000624419"/>
    </source>
</evidence>
<dbReference type="Proteomes" id="UP000624419">
    <property type="component" value="Unassembled WGS sequence"/>
</dbReference>
<dbReference type="InterPro" id="IPR014016">
    <property type="entry name" value="UvrD-like_ATP-bd"/>
</dbReference>
<dbReference type="PROSITE" id="PS51198">
    <property type="entry name" value="UVRD_HELICASE_ATP_BIND"/>
    <property type="match status" value="1"/>
</dbReference>
<dbReference type="Pfam" id="PF13361">
    <property type="entry name" value="UvrD_C"/>
    <property type="match status" value="1"/>
</dbReference>
<dbReference type="InterPro" id="IPR000212">
    <property type="entry name" value="DNA_helicase_UvrD/REP"/>
</dbReference>
<keyword evidence="3 9" id="KW-0347">Helicase</keyword>
<evidence type="ECO:0000256" key="7">
    <source>
        <dbReference type="ARBA" id="ARBA00034808"/>
    </source>
</evidence>
<evidence type="ECO:0000259" key="10">
    <source>
        <dbReference type="PROSITE" id="PS51198"/>
    </source>
</evidence>
<dbReference type="SUPFAM" id="SSF57783">
    <property type="entry name" value="Zinc beta-ribbon"/>
    <property type="match status" value="1"/>
</dbReference>
<reference evidence="11 12" key="1">
    <citation type="submission" date="2020-04" db="EMBL/GenBank/DDBJ databases">
        <title>Salinimonas sp. HHU 13199.</title>
        <authorList>
            <person name="Cui X."/>
            <person name="Zhang D."/>
        </authorList>
    </citation>
    <scope>NUCLEOTIDE SEQUENCE [LARGE SCALE GENOMIC DNA]</scope>
    <source>
        <strain evidence="11 12">HHU 13199</strain>
    </source>
</reference>
<evidence type="ECO:0000256" key="4">
    <source>
        <dbReference type="ARBA" id="ARBA00022840"/>
    </source>
</evidence>
<dbReference type="InterPro" id="IPR027417">
    <property type="entry name" value="P-loop_NTPase"/>
</dbReference>
<evidence type="ECO:0000256" key="2">
    <source>
        <dbReference type="ARBA" id="ARBA00022801"/>
    </source>
</evidence>
<keyword evidence="1 9" id="KW-0547">Nucleotide-binding</keyword>
<keyword evidence="4 9" id="KW-0067">ATP-binding</keyword>
<dbReference type="InterPro" id="IPR013498">
    <property type="entry name" value="Topo_IA_Znf"/>
</dbReference>
<comment type="caution">
    <text evidence="11">The sequence shown here is derived from an EMBL/GenBank/DDBJ whole genome shotgun (WGS) entry which is preliminary data.</text>
</comment>
<sequence>MIGSAVICLPNFLGNLFGTAHVRLEGSELVLQINGQDRRISLADVKAFPQIRKGWFGGTYRFDAGNQSFVLRFLSRKTLPALESAVRSTIMELADTRIQNIYQQFETAAVRQYLRDSRVSALDEDISSLLSLYKPLQAESGCLSAKRLQQLNILSAVQPLSSTANEIRQRFAHKQMSSRKRFFDQVESNPLTEQQRLAVIRNNDRNLVLAAAGTGKTSVIVAKALDLIDTAKAEPKSILILAYNNAAAKELRERLEYRAEQLHIQHDRLPEIQTFHALGRRILIDAGITPSLSRFAEDRLALESWATSWFEQAIQHSERSLKMFIRLLYPAINPFDFKTVQEYEEYVRDNEYRTLKGEQVRGYQELLIANWLYLHCVDYEYEPSYVSKRRISAGFDYRPDFHITGTDIYLEHFGIDRAGNTRPGIDNVKFQNEMVSKRNLHTEVGTTLLETFHYNWVEGTLEDILEQHLTEAGIKLYKRPLDEVLDALKDFGGIAEGVARYLKCLQAIRVEQLSGDEIFSRLNAHNIANADEYTDLLSAFHNAYKDKLLEEERIDFDDMIIRATTSVLTGTYRSHFSHILVDEFQDISRARMDFLNAMIEKGPDPILTVVGDDWQSIYRFSGGKLELTTRFEEHVGSHSLTRLEKTFRYNNSIAHTAGMFVMANPEQYKKEISTHQIVASPQVYLMDDLIDGKPDLQATTRQIVSKILQHSPDASIAVMARYNYLLQDARDYLDEMCRNSNITFWTFHGSKGLEAGHCIIIGLSQGKLGFPNSRKDELVVEALLPSLDPYLHSEERRLFYVAITRAKQKCYLVADAAAPSVFVEELLSPSFEVNIVSERFSEKYRRLHKCPSCTSGYFKKQSGQFGEYYACSSGNACPTKVRICKDCNSPSVDTQTHSVCNNEDCASKLPICPLCGRPLHERAGKYGKFYGCSGYGIPDDRCSYTQTINERHQ</sequence>
<evidence type="ECO:0000256" key="8">
    <source>
        <dbReference type="ARBA" id="ARBA00048988"/>
    </source>
</evidence>
<dbReference type="InterPro" id="IPR014017">
    <property type="entry name" value="DNA_helicase_UvrD-like_C"/>
</dbReference>
<dbReference type="EC" id="5.6.2.4" evidence="7"/>
<dbReference type="Gene3D" id="3.30.65.10">
    <property type="entry name" value="Bacterial Topoisomerase I, domain 1"/>
    <property type="match status" value="1"/>
</dbReference>
<keyword evidence="2 9" id="KW-0378">Hydrolase</keyword>
<dbReference type="Gene3D" id="3.40.50.300">
    <property type="entry name" value="P-loop containing nucleotide triphosphate hydrolases"/>
    <property type="match status" value="3"/>
</dbReference>
<proteinExistence type="predicted"/>
<dbReference type="PANTHER" id="PTHR11070:SF63">
    <property type="entry name" value="DNA HELICASE IV"/>
    <property type="match status" value="1"/>
</dbReference>
<dbReference type="Pfam" id="PF01396">
    <property type="entry name" value="Zn_ribbon_Top1"/>
    <property type="match status" value="2"/>
</dbReference>
<dbReference type="PANTHER" id="PTHR11070">
    <property type="entry name" value="UVRD / RECB / PCRA DNA HELICASE FAMILY MEMBER"/>
    <property type="match status" value="1"/>
</dbReference>
<evidence type="ECO:0000256" key="3">
    <source>
        <dbReference type="ARBA" id="ARBA00022806"/>
    </source>
</evidence>
<feature type="binding site" evidence="9">
    <location>
        <begin position="210"/>
        <end position="217"/>
    </location>
    <ligand>
        <name>ATP</name>
        <dbReference type="ChEBI" id="CHEBI:30616"/>
    </ligand>
</feature>
<evidence type="ECO:0000256" key="6">
    <source>
        <dbReference type="ARBA" id="ARBA00034617"/>
    </source>
</evidence>
<keyword evidence="5" id="KW-0413">Isomerase</keyword>
<dbReference type="SUPFAM" id="SSF52540">
    <property type="entry name" value="P-loop containing nucleoside triphosphate hydrolases"/>
    <property type="match status" value="1"/>
</dbReference>
<evidence type="ECO:0000256" key="5">
    <source>
        <dbReference type="ARBA" id="ARBA00023235"/>
    </source>
</evidence>
<name>A0ABR8LPY1_9ALTE</name>
<feature type="domain" description="UvrD-like helicase ATP-binding" evidence="10">
    <location>
        <begin position="189"/>
        <end position="650"/>
    </location>
</feature>
<gene>
    <name evidence="11" type="ORF">HHX48_16660</name>
</gene>
<organism evidence="11 12">
    <name type="scientific">Salinimonas profundi</name>
    <dbReference type="NCBI Taxonomy" id="2729140"/>
    <lineage>
        <taxon>Bacteria</taxon>
        <taxon>Pseudomonadati</taxon>
        <taxon>Pseudomonadota</taxon>
        <taxon>Gammaproteobacteria</taxon>
        <taxon>Alteromonadales</taxon>
        <taxon>Alteromonadaceae</taxon>
        <taxon>Alteromonas/Salinimonas group</taxon>
        <taxon>Salinimonas</taxon>
    </lineage>
</organism>
<dbReference type="EMBL" id="JABBXD010000013">
    <property type="protein sequence ID" value="MBD3587370.1"/>
    <property type="molecule type" value="Genomic_DNA"/>
</dbReference>